<feature type="compositionally biased region" description="Low complexity" evidence="1">
    <location>
        <begin position="121"/>
        <end position="164"/>
    </location>
</feature>
<gene>
    <name evidence="2" type="primary">FGENESH: predicted gene_2.642</name>
    <name evidence="2" type="ORF">BN2166_0014730</name>
</gene>
<name>A0A0K3CAD5_RHOTO</name>
<evidence type="ECO:0000313" key="3">
    <source>
        <dbReference type="Proteomes" id="UP000199069"/>
    </source>
</evidence>
<organism evidence="2 3">
    <name type="scientific">Rhodotorula toruloides</name>
    <name type="common">Yeast</name>
    <name type="synonym">Rhodosporidium toruloides</name>
    <dbReference type="NCBI Taxonomy" id="5286"/>
    <lineage>
        <taxon>Eukaryota</taxon>
        <taxon>Fungi</taxon>
        <taxon>Dikarya</taxon>
        <taxon>Basidiomycota</taxon>
        <taxon>Pucciniomycotina</taxon>
        <taxon>Microbotryomycetes</taxon>
        <taxon>Sporidiobolales</taxon>
        <taxon>Sporidiobolaceae</taxon>
        <taxon>Rhodotorula</taxon>
    </lineage>
</organism>
<feature type="compositionally biased region" description="Low complexity" evidence="1">
    <location>
        <begin position="214"/>
        <end position="284"/>
    </location>
</feature>
<feature type="compositionally biased region" description="Basic and acidic residues" evidence="1">
    <location>
        <begin position="287"/>
        <end position="297"/>
    </location>
</feature>
<evidence type="ECO:0000313" key="2">
    <source>
        <dbReference type="EMBL" id="CTR05612.1"/>
    </source>
</evidence>
<feature type="region of interest" description="Disordered" evidence="1">
    <location>
        <begin position="121"/>
        <end position="181"/>
    </location>
</feature>
<evidence type="ECO:0000256" key="1">
    <source>
        <dbReference type="SAM" id="MobiDB-lite"/>
    </source>
</evidence>
<protein>
    <submittedName>
        <fullName evidence="2">Uncharacterized protein</fullName>
    </submittedName>
</protein>
<dbReference type="EMBL" id="CWKI01000002">
    <property type="protein sequence ID" value="CTR05612.1"/>
    <property type="molecule type" value="Genomic_DNA"/>
</dbReference>
<feature type="region of interest" description="Disordered" evidence="1">
    <location>
        <begin position="213"/>
        <end position="315"/>
    </location>
</feature>
<dbReference type="Proteomes" id="UP000199069">
    <property type="component" value="Unassembled WGS sequence"/>
</dbReference>
<sequence>MLSARSPVTPLAVKTTISAAAELARPASVSTSKQPTTVLARLSRFFSASCDDSVTAGTTAAPDSAATAALAAVSTASTADVDRFSSNDTVSSWVQSCSEFGVKILTAVSECDEDCTCDHPSSSPASSHASSPPSTTSSRTSDSNSASRSSHTSTPLSTRSSRSSRSTRSRRSQALAHRSNSSESKTSFWGEVYSELSSPGYFTCRADCPCNSEPSSPASSRSSTISSPASSRSSTISSAASSRIFDSSATDSSTSDSASLTSQETTPTSTRSTASSRSSRSQRQSAKKLEEDHERRCRERKSRKPRGDDNFGQELYPRMPVSEMYSLKFELRRQQLQPYVDEFEKRKGRRMRVSEANELKYKLLTPDVAKQPKQLSKRIAQIRDAYARENQLHEQIGGRRLRASEVPAFYCPQPLPEHAHYGMLAVEVDYNF</sequence>
<keyword evidence="3" id="KW-1185">Reference proteome</keyword>
<proteinExistence type="predicted"/>
<dbReference type="AlphaFoldDB" id="A0A0K3CAD5"/>
<accession>A0A0K3CAD5</accession>
<reference evidence="2 3" key="1">
    <citation type="submission" date="2015-07" db="EMBL/GenBank/DDBJ databases">
        <authorList>
            <person name="Cajimat M.N.B."/>
            <person name="Milazzo M.L."/>
            <person name="Fulhorst C.F."/>
        </authorList>
    </citation>
    <scope>NUCLEOTIDE SEQUENCE [LARGE SCALE GENOMIC DNA]</scope>
    <source>
        <strain evidence="2">Single colony</strain>
    </source>
</reference>